<dbReference type="Proteomes" id="UP000325081">
    <property type="component" value="Unassembled WGS sequence"/>
</dbReference>
<comment type="caution">
    <text evidence="1">The sequence shown here is derived from an EMBL/GenBank/DDBJ whole genome shotgun (WGS) entry which is preliminary data.</text>
</comment>
<organism evidence="1 2">
    <name type="scientific">Striga asiatica</name>
    <name type="common">Asiatic witchweed</name>
    <name type="synonym">Buchnera asiatica</name>
    <dbReference type="NCBI Taxonomy" id="4170"/>
    <lineage>
        <taxon>Eukaryota</taxon>
        <taxon>Viridiplantae</taxon>
        <taxon>Streptophyta</taxon>
        <taxon>Embryophyta</taxon>
        <taxon>Tracheophyta</taxon>
        <taxon>Spermatophyta</taxon>
        <taxon>Magnoliopsida</taxon>
        <taxon>eudicotyledons</taxon>
        <taxon>Gunneridae</taxon>
        <taxon>Pentapetalae</taxon>
        <taxon>asterids</taxon>
        <taxon>lamiids</taxon>
        <taxon>Lamiales</taxon>
        <taxon>Orobanchaceae</taxon>
        <taxon>Buchnereae</taxon>
        <taxon>Striga</taxon>
    </lineage>
</organism>
<dbReference type="AlphaFoldDB" id="A0A5A7Q3X3"/>
<dbReference type="EMBL" id="BKCP01005738">
    <property type="protein sequence ID" value="GER39754.1"/>
    <property type="molecule type" value="Genomic_DNA"/>
</dbReference>
<protein>
    <submittedName>
        <fullName evidence="1">GGDEF domain-containing protein domain protein</fullName>
    </submittedName>
</protein>
<gene>
    <name evidence="1" type="ORF">STAS_16389</name>
</gene>
<name>A0A5A7Q3X3_STRAF</name>
<evidence type="ECO:0000313" key="1">
    <source>
        <dbReference type="EMBL" id="GER39754.1"/>
    </source>
</evidence>
<reference evidence="2" key="1">
    <citation type="journal article" date="2019" name="Curr. Biol.">
        <title>Genome Sequence of Striga asiatica Provides Insight into the Evolution of Plant Parasitism.</title>
        <authorList>
            <person name="Yoshida S."/>
            <person name="Kim S."/>
            <person name="Wafula E.K."/>
            <person name="Tanskanen J."/>
            <person name="Kim Y.M."/>
            <person name="Honaas L."/>
            <person name="Yang Z."/>
            <person name="Spallek T."/>
            <person name="Conn C.E."/>
            <person name="Ichihashi Y."/>
            <person name="Cheong K."/>
            <person name="Cui S."/>
            <person name="Der J.P."/>
            <person name="Gundlach H."/>
            <person name="Jiao Y."/>
            <person name="Hori C."/>
            <person name="Ishida J.K."/>
            <person name="Kasahara H."/>
            <person name="Kiba T."/>
            <person name="Kim M.S."/>
            <person name="Koo N."/>
            <person name="Laohavisit A."/>
            <person name="Lee Y.H."/>
            <person name="Lumba S."/>
            <person name="McCourt P."/>
            <person name="Mortimer J.C."/>
            <person name="Mutuku J.M."/>
            <person name="Nomura T."/>
            <person name="Sasaki-Sekimoto Y."/>
            <person name="Seto Y."/>
            <person name="Wang Y."/>
            <person name="Wakatake T."/>
            <person name="Sakakibara H."/>
            <person name="Demura T."/>
            <person name="Yamaguchi S."/>
            <person name="Yoneyama K."/>
            <person name="Manabe R.I."/>
            <person name="Nelson D.C."/>
            <person name="Schulman A.H."/>
            <person name="Timko M.P."/>
            <person name="dePamphilis C.W."/>
            <person name="Choi D."/>
            <person name="Shirasu K."/>
        </authorList>
    </citation>
    <scope>NUCLEOTIDE SEQUENCE [LARGE SCALE GENOMIC DNA]</scope>
    <source>
        <strain evidence="2">cv. UVA1</strain>
    </source>
</reference>
<accession>A0A5A7Q3X3</accession>
<proteinExistence type="predicted"/>
<keyword evidence="2" id="KW-1185">Reference proteome</keyword>
<evidence type="ECO:0000313" key="2">
    <source>
        <dbReference type="Proteomes" id="UP000325081"/>
    </source>
</evidence>
<sequence length="163" mass="18700">MVQLLMARFSLWCRHCKAIQTLIPISHEQRVFTSKTGQGIVQTRCVIKHMMDLEHRKSIRKNHINSSIATEAHTYQIQNQSRDVKKPHKHMHSKSQLASYSFRSLPSTLERTGVSWIQFALNAGPISTLLEQIYKGMSNRSLSPISAKEDSNATWSPCKKIFH</sequence>